<dbReference type="AlphaFoldDB" id="A0A8D8WS29"/>
<evidence type="ECO:0000256" key="1">
    <source>
        <dbReference type="SAM" id="Phobius"/>
    </source>
</evidence>
<reference evidence="2" key="1">
    <citation type="submission" date="2021-05" db="EMBL/GenBank/DDBJ databases">
        <authorList>
            <person name="Alioto T."/>
            <person name="Alioto T."/>
            <person name="Gomez Garrido J."/>
        </authorList>
    </citation>
    <scope>NUCLEOTIDE SEQUENCE</scope>
</reference>
<feature type="transmembrane region" description="Helical" evidence="1">
    <location>
        <begin position="6"/>
        <end position="28"/>
    </location>
</feature>
<evidence type="ECO:0000313" key="2">
    <source>
        <dbReference type="EMBL" id="CAG6669123.1"/>
    </source>
</evidence>
<keyword evidence="1" id="KW-0812">Transmembrane</keyword>
<name>A0A8D8WS29_9HEMI</name>
<accession>A0A8D8WS29</accession>
<sequence>MHDTCWVFVMVMMPTSRILTIYILYPVYQKEVKSAKKAFDHIQSVKCRTLTKSSHPRSPILTISSLSNMLYFDQIQSSKKSHFDHVQSVKCRTLTKSCHPISPILTKSSLSNMLYFDQIQSSKKSHFDHKYPVCQICCTLTKSSHPRSPILTISIQSVKYVVL</sequence>
<organism evidence="2">
    <name type="scientific">Cacopsylla melanoneura</name>
    <dbReference type="NCBI Taxonomy" id="428564"/>
    <lineage>
        <taxon>Eukaryota</taxon>
        <taxon>Metazoa</taxon>
        <taxon>Ecdysozoa</taxon>
        <taxon>Arthropoda</taxon>
        <taxon>Hexapoda</taxon>
        <taxon>Insecta</taxon>
        <taxon>Pterygota</taxon>
        <taxon>Neoptera</taxon>
        <taxon>Paraneoptera</taxon>
        <taxon>Hemiptera</taxon>
        <taxon>Sternorrhyncha</taxon>
        <taxon>Psylloidea</taxon>
        <taxon>Psyllidae</taxon>
        <taxon>Psyllinae</taxon>
        <taxon>Cacopsylla</taxon>
    </lineage>
</organism>
<keyword evidence="1" id="KW-0472">Membrane</keyword>
<keyword evidence="1" id="KW-1133">Transmembrane helix</keyword>
<dbReference type="EMBL" id="HBUF01220212">
    <property type="protein sequence ID" value="CAG6669123.1"/>
    <property type="molecule type" value="Transcribed_RNA"/>
</dbReference>
<proteinExistence type="predicted"/>
<protein>
    <submittedName>
        <fullName evidence="2">Uncharacterized protein</fullName>
    </submittedName>
</protein>